<keyword evidence="2" id="KW-0812">Transmembrane</keyword>
<dbReference type="AlphaFoldDB" id="A0A9N9GPA4"/>
<evidence type="ECO:0000256" key="2">
    <source>
        <dbReference type="SAM" id="Phobius"/>
    </source>
</evidence>
<keyword evidence="2" id="KW-0472">Membrane</keyword>
<comment type="caution">
    <text evidence="3">The sequence shown here is derived from an EMBL/GenBank/DDBJ whole genome shotgun (WGS) entry which is preliminary data.</text>
</comment>
<evidence type="ECO:0000256" key="1">
    <source>
        <dbReference type="SAM" id="Coils"/>
    </source>
</evidence>
<sequence length="342" mass="38821">MGERNLEKEMHRILQSSSKLREYNSMLRDKYIKQDEDFDQERKGWDRDRKKWSKKLGGVVTENQNLQFDNASKAISLANSKFEIDIKSKEITTLRSMKKILEGRLTSAQNDAVSTQEEILKKESEVMSLKSELVDLKNELVSKISELERLKSEAISKPVIGGNDEKNIIKDSDLSKYFIRGKNMDPIEKIDGNARSALSMKDMSTYTNDEITELSKNDTEINPKINEETSISETNKDNSEASAKAHMLDISIKPNVSHIISENMTPHLAQPENNISSLIESNSQIPIEGIGAIPIVAGTLMSPLSAYIFLTLLIIAVMWFVILRRTWGLERKSEWLRNAWAG</sequence>
<feature type="coiled-coil region" evidence="1">
    <location>
        <begin position="98"/>
        <end position="157"/>
    </location>
</feature>
<dbReference type="EMBL" id="CAJVPI010001739">
    <property type="protein sequence ID" value="CAG8624937.1"/>
    <property type="molecule type" value="Genomic_DNA"/>
</dbReference>
<organism evidence="3 4">
    <name type="scientific">Paraglomus brasilianum</name>
    <dbReference type="NCBI Taxonomy" id="144538"/>
    <lineage>
        <taxon>Eukaryota</taxon>
        <taxon>Fungi</taxon>
        <taxon>Fungi incertae sedis</taxon>
        <taxon>Mucoromycota</taxon>
        <taxon>Glomeromycotina</taxon>
        <taxon>Glomeromycetes</taxon>
        <taxon>Paraglomerales</taxon>
        <taxon>Paraglomeraceae</taxon>
        <taxon>Paraglomus</taxon>
    </lineage>
</organism>
<evidence type="ECO:0000313" key="4">
    <source>
        <dbReference type="Proteomes" id="UP000789739"/>
    </source>
</evidence>
<dbReference type="Proteomes" id="UP000789739">
    <property type="component" value="Unassembled WGS sequence"/>
</dbReference>
<feature type="transmembrane region" description="Helical" evidence="2">
    <location>
        <begin position="304"/>
        <end position="323"/>
    </location>
</feature>
<protein>
    <submittedName>
        <fullName evidence="3">5238_t:CDS:1</fullName>
    </submittedName>
</protein>
<gene>
    <name evidence="3" type="ORF">PBRASI_LOCUS8920</name>
</gene>
<keyword evidence="2" id="KW-1133">Transmembrane helix</keyword>
<keyword evidence="4" id="KW-1185">Reference proteome</keyword>
<reference evidence="3" key="1">
    <citation type="submission" date="2021-06" db="EMBL/GenBank/DDBJ databases">
        <authorList>
            <person name="Kallberg Y."/>
            <person name="Tangrot J."/>
            <person name="Rosling A."/>
        </authorList>
    </citation>
    <scope>NUCLEOTIDE SEQUENCE</scope>
    <source>
        <strain evidence="3">BR232B</strain>
    </source>
</reference>
<evidence type="ECO:0000313" key="3">
    <source>
        <dbReference type="EMBL" id="CAG8624937.1"/>
    </source>
</evidence>
<name>A0A9N9GPA4_9GLOM</name>
<dbReference type="OrthoDB" id="2419431at2759"/>
<keyword evidence="1" id="KW-0175">Coiled coil</keyword>
<accession>A0A9N9GPA4</accession>
<proteinExistence type="predicted"/>